<feature type="compositionally biased region" description="Low complexity" evidence="2">
    <location>
        <begin position="137"/>
        <end position="161"/>
    </location>
</feature>
<organism evidence="4">
    <name type="scientific">Strongyloides stercoralis</name>
    <name type="common">Threadworm</name>
    <dbReference type="NCBI Taxonomy" id="6248"/>
    <lineage>
        <taxon>Eukaryota</taxon>
        <taxon>Metazoa</taxon>
        <taxon>Ecdysozoa</taxon>
        <taxon>Nematoda</taxon>
        <taxon>Chromadorea</taxon>
        <taxon>Rhabditida</taxon>
        <taxon>Tylenchina</taxon>
        <taxon>Panagrolaimomorpha</taxon>
        <taxon>Strongyloidoidea</taxon>
        <taxon>Strongyloididae</taxon>
        <taxon>Strongyloides</taxon>
    </lineage>
</organism>
<protein>
    <submittedName>
        <fullName evidence="5">BZIP domain-containing protein</fullName>
    </submittedName>
</protein>
<evidence type="ECO:0000313" key="5">
    <source>
        <dbReference type="WBParaSite" id="TCONS_00013166.p1"/>
    </source>
</evidence>
<accession>A0A0K0E6B1</accession>
<dbReference type="Proteomes" id="UP000035681">
    <property type="component" value="Unplaced"/>
</dbReference>
<dbReference type="WBParaSite" id="SSTP_0000504200.1">
    <property type="protein sequence ID" value="SSTP_0000504200.1"/>
    <property type="gene ID" value="SSTP_0000504200"/>
</dbReference>
<evidence type="ECO:0000256" key="1">
    <source>
        <dbReference type="SAM" id="Coils"/>
    </source>
</evidence>
<dbReference type="AlphaFoldDB" id="A0A0K0E6B1"/>
<feature type="region of interest" description="Disordered" evidence="2">
    <location>
        <begin position="114"/>
        <end position="180"/>
    </location>
</feature>
<keyword evidence="3" id="KW-1185">Reference proteome</keyword>
<sequence>MFSVIKKLHLPAFFYLIFFLYFFKTLALNNKNLVEHSGILNVAPVVLNNEVDDHILKKRQRGRRRERGRRRKLGIKKLKRFVSRINTRMSLLKQQIQSLQKQLSSKMELITTTASTSTMKTTKNAVKPGNPGGPGKPGNSNGSNNPGNSGGTKKPPQTTKPSKPKPSKPSKPSRPKSKII</sequence>
<evidence type="ECO:0000313" key="4">
    <source>
        <dbReference type="WBParaSite" id="SSTP_0000504200.1"/>
    </source>
</evidence>
<feature type="coiled-coil region" evidence="1">
    <location>
        <begin position="82"/>
        <end position="109"/>
    </location>
</feature>
<evidence type="ECO:0000256" key="2">
    <source>
        <dbReference type="SAM" id="MobiDB-lite"/>
    </source>
</evidence>
<name>A0A0K0E6B1_STRER</name>
<keyword evidence="1" id="KW-0175">Coiled coil</keyword>
<dbReference type="WBParaSite" id="TCONS_00013166.p1">
    <property type="protein sequence ID" value="TCONS_00013166.p1"/>
    <property type="gene ID" value="XLOC_008963"/>
</dbReference>
<evidence type="ECO:0000313" key="3">
    <source>
        <dbReference type="Proteomes" id="UP000035681"/>
    </source>
</evidence>
<feature type="compositionally biased region" description="Basic residues" evidence="2">
    <location>
        <begin position="162"/>
        <end position="180"/>
    </location>
</feature>
<proteinExistence type="predicted"/>
<feature type="compositionally biased region" description="Low complexity" evidence="2">
    <location>
        <begin position="114"/>
        <end position="129"/>
    </location>
</feature>
<reference evidence="4" key="1">
    <citation type="submission" date="2015-08" db="UniProtKB">
        <authorList>
            <consortium name="WormBaseParasite"/>
        </authorList>
    </citation>
    <scope>IDENTIFICATION</scope>
</reference>